<dbReference type="AlphaFoldDB" id="C3ZXM5"/>
<dbReference type="Pfam" id="PF06312">
    <property type="entry name" value="Neurexophilin"/>
    <property type="match status" value="1"/>
</dbReference>
<dbReference type="InterPro" id="IPR026845">
    <property type="entry name" value="NXPH/NXPE"/>
</dbReference>
<dbReference type="STRING" id="7739.C3ZXM5"/>
<dbReference type="EMBL" id="GG666714">
    <property type="protein sequence ID" value="EEN42688.1"/>
    <property type="molecule type" value="Genomic_DNA"/>
</dbReference>
<reference evidence="1" key="1">
    <citation type="journal article" date="2008" name="Nature">
        <title>The amphioxus genome and the evolution of the chordate karyotype.</title>
        <authorList>
            <consortium name="US DOE Joint Genome Institute (JGI-PGF)"/>
            <person name="Putnam N.H."/>
            <person name="Butts T."/>
            <person name="Ferrier D.E.K."/>
            <person name="Furlong R.F."/>
            <person name="Hellsten U."/>
            <person name="Kawashima T."/>
            <person name="Robinson-Rechavi M."/>
            <person name="Shoguchi E."/>
            <person name="Terry A."/>
            <person name="Yu J.-K."/>
            <person name="Benito-Gutierrez E.L."/>
            <person name="Dubchak I."/>
            <person name="Garcia-Fernandez J."/>
            <person name="Gibson-Brown J.J."/>
            <person name="Grigoriev I.V."/>
            <person name="Horton A.C."/>
            <person name="de Jong P.J."/>
            <person name="Jurka J."/>
            <person name="Kapitonov V.V."/>
            <person name="Kohara Y."/>
            <person name="Kuroki Y."/>
            <person name="Lindquist E."/>
            <person name="Lucas S."/>
            <person name="Osoegawa K."/>
            <person name="Pennacchio L.A."/>
            <person name="Salamov A.A."/>
            <person name="Satou Y."/>
            <person name="Sauka-Spengler T."/>
            <person name="Schmutz J."/>
            <person name="Shin-I T."/>
            <person name="Toyoda A."/>
            <person name="Bronner-Fraser M."/>
            <person name="Fujiyama A."/>
            <person name="Holland L.Z."/>
            <person name="Holland P.W.H."/>
            <person name="Satoh N."/>
            <person name="Rokhsar D.S."/>
        </authorList>
    </citation>
    <scope>NUCLEOTIDE SEQUENCE [LARGE SCALE GENOMIC DNA]</scope>
    <source>
        <strain evidence="1">S238N-H82</strain>
        <tissue evidence="1">Testes</tissue>
    </source>
</reference>
<proteinExistence type="predicted"/>
<gene>
    <name evidence="1" type="ORF">BRAFLDRAFT_105484</name>
</gene>
<accession>C3ZXM5</accession>
<dbReference type="PANTHER" id="PTHR16165:SF5">
    <property type="entry name" value="NXPE FAMILY MEMBER 3"/>
    <property type="match status" value="1"/>
</dbReference>
<sequence length="357" mass="39063">MEEGHVEALTVVLVEKCISRVTVGDIYEDQQGNVTTNIGDYFRASIFNLKTKCGAVGIIKDHQNGTYTAIFRLLLAGEVSIQLVHPRQVVNVIERTVREHRYLFGMAKIDTRCNVDPAVFNSSAPVCNYSDPHAGARWYCEKAANISCYTSGYHGKLRTGDQLLINGEEKLFGSQMGEPDTLPSINAMFPLFPEEANSASMMRHCLDVVNAAVQHANPGQIPGMCVGQLMYAKMKQLQWSMGNLYGAAMAAIPWTIWSETATRGTAVVVEVPGENTGASLDAKSCSPSPITFSCCTVRIRTTRISRSKNVVSPGLPMPKATQGYRRLLLLSTWANYLVATPMNVAETLESTSAPIQF</sequence>
<protein>
    <submittedName>
        <fullName evidence="1">Uncharacterized protein</fullName>
    </submittedName>
</protein>
<dbReference type="PANTHER" id="PTHR16165">
    <property type="entry name" value="NXPE FAMILY MEMBER"/>
    <property type="match status" value="1"/>
</dbReference>
<dbReference type="InParanoid" id="C3ZXM5"/>
<organism>
    <name type="scientific">Branchiostoma floridae</name>
    <name type="common">Florida lancelet</name>
    <name type="synonym">Amphioxus</name>
    <dbReference type="NCBI Taxonomy" id="7739"/>
    <lineage>
        <taxon>Eukaryota</taxon>
        <taxon>Metazoa</taxon>
        <taxon>Chordata</taxon>
        <taxon>Cephalochordata</taxon>
        <taxon>Leptocardii</taxon>
        <taxon>Amphioxiformes</taxon>
        <taxon>Branchiostomatidae</taxon>
        <taxon>Branchiostoma</taxon>
    </lineage>
</organism>
<evidence type="ECO:0000313" key="1">
    <source>
        <dbReference type="EMBL" id="EEN42688.1"/>
    </source>
</evidence>
<name>C3ZXM5_BRAFL</name>